<reference evidence="1 2" key="1">
    <citation type="submission" date="2015-08" db="EMBL/GenBank/DDBJ databases">
        <title>Next Generation Sequencing and Analysis of the Genome of Puccinia sorghi L Schw, the Causal Agent of Maize Common Rust.</title>
        <authorList>
            <person name="Rochi L."/>
            <person name="Burguener G."/>
            <person name="Darino M."/>
            <person name="Turjanski A."/>
            <person name="Kreff E."/>
            <person name="Dieguez M.J."/>
            <person name="Sacco F."/>
        </authorList>
    </citation>
    <scope>NUCLEOTIDE SEQUENCE [LARGE SCALE GENOMIC DNA]</scope>
    <source>
        <strain evidence="1 2">RO10H11247</strain>
    </source>
</reference>
<gene>
    <name evidence="1" type="ORF">VP01_6324g1</name>
</gene>
<sequence length="103" mass="11278">PCHDNTSSSCKECLVHALICSQYLCHVLLALDTCPARLHLPLGINLETKIAALEISLKDLLSSLPTLNGDNNCPMWSKRVTAFLRHKELFATITVNPGPNPNT</sequence>
<dbReference type="VEuPathDB" id="FungiDB:VP01_6324g1"/>
<proteinExistence type="predicted"/>
<keyword evidence="2" id="KW-1185">Reference proteome</keyword>
<dbReference type="OrthoDB" id="8195427at2759"/>
<dbReference type="Proteomes" id="UP000037035">
    <property type="component" value="Unassembled WGS sequence"/>
</dbReference>
<evidence type="ECO:0000313" key="1">
    <source>
        <dbReference type="EMBL" id="KNZ47544.1"/>
    </source>
</evidence>
<organism evidence="1 2">
    <name type="scientific">Puccinia sorghi</name>
    <dbReference type="NCBI Taxonomy" id="27349"/>
    <lineage>
        <taxon>Eukaryota</taxon>
        <taxon>Fungi</taxon>
        <taxon>Dikarya</taxon>
        <taxon>Basidiomycota</taxon>
        <taxon>Pucciniomycotina</taxon>
        <taxon>Pucciniomycetes</taxon>
        <taxon>Pucciniales</taxon>
        <taxon>Pucciniaceae</taxon>
        <taxon>Puccinia</taxon>
    </lineage>
</organism>
<dbReference type="EMBL" id="LAVV01011635">
    <property type="protein sequence ID" value="KNZ47544.1"/>
    <property type="molecule type" value="Genomic_DNA"/>
</dbReference>
<accession>A0A0L6UG60</accession>
<dbReference type="AlphaFoldDB" id="A0A0L6UG60"/>
<feature type="non-terminal residue" evidence="1">
    <location>
        <position position="1"/>
    </location>
</feature>
<name>A0A0L6UG60_9BASI</name>
<comment type="caution">
    <text evidence="1">The sequence shown here is derived from an EMBL/GenBank/DDBJ whole genome shotgun (WGS) entry which is preliminary data.</text>
</comment>
<protein>
    <submittedName>
        <fullName evidence="1">Uncharacterized protein</fullName>
    </submittedName>
</protein>
<evidence type="ECO:0000313" key="2">
    <source>
        <dbReference type="Proteomes" id="UP000037035"/>
    </source>
</evidence>